<dbReference type="GO" id="GO:0003677">
    <property type="term" value="F:DNA binding"/>
    <property type="evidence" value="ECO:0007669"/>
    <property type="project" value="InterPro"/>
</dbReference>
<keyword evidence="1" id="KW-0802">TPR repeat</keyword>
<organism evidence="3 4">
    <name type="scientific">Clostridium lentum</name>
    <dbReference type="NCBI Taxonomy" id="2763037"/>
    <lineage>
        <taxon>Bacteria</taxon>
        <taxon>Bacillati</taxon>
        <taxon>Bacillota</taxon>
        <taxon>Clostridia</taxon>
        <taxon>Eubacteriales</taxon>
        <taxon>Clostridiaceae</taxon>
        <taxon>Clostridium</taxon>
    </lineage>
</organism>
<comment type="caution">
    <text evidence="3">The sequence shown here is derived from an EMBL/GenBank/DDBJ whole genome shotgun (WGS) entry which is preliminary data.</text>
</comment>
<feature type="repeat" description="TPR" evidence="1">
    <location>
        <begin position="149"/>
        <end position="182"/>
    </location>
</feature>
<dbReference type="InterPro" id="IPR001387">
    <property type="entry name" value="Cro/C1-type_HTH"/>
</dbReference>
<dbReference type="SMART" id="SM00028">
    <property type="entry name" value="TPR"/>
    <property type="match status" value="3"/>
</dbReference>
<dbReference type="AlphaFoldDB" id="A0A8I0A6K5"/>
<sequence>MEILSTGEKIKRARVYKGITLKELCSDEISISKMSCIENGKIKADSEVLQYISKKIDIDYNYLVQDVYEQIEENLNLLRNNKVPLNKIDEFINYNLEYAMDYSYLDLAFELIHRLLNFYVENNKIENIQLLISQYYDLYQKSSSDKNTLIYYNDMASFFMKMKEYNEAINYFSKIREVIEENGIRDKKGYVYTCFREGLCYKETNEIQEGYNKLMNAVKYIDYIEDNKDKGKIYQEFANLNILLNKVEADRYINLARRYQGNDLVEVANSKAENGKYYFAIMDNVKAINEIKESIDIFPKENEREYVKFLIKCICTLYYNNELDLAVSICDTALNLAICFNDLHLIERAYYFKGMLLQKNNKYREAEMYMNLSTDSLFRFANKEERYKRCLEMADLYYNLNEPKECIKYFTLAMNLEKKL</sequence>
<evidence type="ECO:0000313" key="3">
    <source>
        <dbReference type="EMBL" id="MBC5640484.1"/>
    </source>
</evidence>
<dbReference type="Gene3D" id="1.25.40.10">
    <property type="entry name" value="Tetratricopeptide repeat domain"/>
    <property type="match status" value="2"/>
</dbReference>
<dbReference type="SUPFAM" id="SSF48452">
    <property type="entry name" value="TPR-like"/>
    <property type="match status" value="1"/>
</dbReference>
<evidence type="ECO:0000313" key="4">
    <source>
        <dbReference type="Proteomes" id="UP000662088"/>
    </source>
</evidence>
<dbReference type="PROSITE" id="PS50943">
    <property type="entry name" value="HTH_CROC1"/>
    <property type="match status" value="1"/>
</dbReference>
<dbReference type="CDD" id="cd00093">
    <property type="entry name" value="HTH_XRE"/>
    <property type="match status" value="1"/>
</dbReference>
<dbReference type="PROSITE" id="PS50005">
    <property type="entry name" value="TPR"/>
    <property type="match status" value="1"/>
</dbReference>
<protein>
    <submittedName>
        <fullName evidence="3">Helix-turn-helix transcriptional regulator</fullName>
    </submittedName>
</protein>
<reference evidence="3" key="1">
    <citation type="submission" date="2020-08" db="EMBL/GenBank/DDBJ databases">
        <title>Genome public.</title>
        <authorList>
            <person name="Liu C."/>
            <person name="Sun Q."/>
        </authorList>
    </citation>
    <scope>NUCLEOTIDE SEQUENCE</scope>
    <source>
        <strain evidence="3">NSJ-42</strain>
    </source>
</reference>
<proteinExistence type="predicted"/>
<gene>
    <name evidence="3" type="ORF">H8R92_08660</name>
</gene>
<dbReference type="InterPro" id="IPR011990">
    <property type="entry name" value="TPR-like_helical_dom_sf"/>
</dbReference>
<name>A0A8I0A6K5_9CLOT</name>
<dbReference type="EMBL" id="JACOOQ010000013">
    <property type="protein sequence ID" value="MBC5640484.1"/>
    <property type="molecule type" value="Genomic_DNA"/>
</dbReference>
<feature type="domain" description="HTH cro/C1-type" evidence="2">
    <location>
        <begin position="10"/>
        <end position="63"/>
    </location>
</feature>
<dbReference type="InterPro" id="IPR019734">
    <property type="entry name" value="TPR_rpt"/>
</dbReference>
<dbReference type="RefSeq" id="WP_022212956.1">
    <property type="nucleotide sequence ID" value="NZ_JACOOQ010000013.1"/>
</dbReference>
<dbReference type="InterPro" id="IPR010982">
    <property type="entry name" value="Lambda_DNA-bd_dom_sf"/>
</dbReference>
<dbReference type="Gene3D" id="1.10.260.40">
    <property type="entry name" value="lambda repressor-like DNA-binding domains"/>
    <property type="match status" value="1"/>
</dbReference>
<dbReference type="SUPFAM" id="SSF47413">
    <property type="entry name" value="lambda repressor-like DNA-binding domains"/>
    <property type="match status" value="1"/>
</dbReference>
<accession>A0A8I0A6K5</accession>
<evidence type="ECO:0000259" key="2">
    <source>
        <dbReference type="PROSITE" id="PS50943"/>
    </source>
</evidence>
<dbReference type="Proteomes" id="UP000662088">
    <property type="component" value="Unassembled WGS sequence"/>
</dbReference>
<keyword evidence="4" id="KW-1185">Reference proteome</keyword>
<evidence type="ECO:0000256" key="1">
    <source>
        <dbReference type="PROSITE-ProRule" id="PRU00339"/>
    </source>
</evidence>